<keyword evidence="4" id="KW-1185">Reference proteome</keyword>
<name>A0A368F1X8_ANCCA</name>
<dbReference type="EMBL" id="JOJR01009313">
    <property type="protein sequence ID" value="RCN26114.1"/>
    <property type="molecule type" value="Genomic_DNA"/>
</dbReference>
<evidence type="ECO:0000256" key="1">
    <source>
        <dbReference type="SAM" id="MobiDB-lite"/>
    </source>
</evidence>
<gene>
    <name evidence="3" type="ORF">ANCCAN_28166</name>
</gene>
<keyword evidence="2" id="KW-0472">Membrane</keyword>
<dbReference type="Proteomes" id="UP000252519">
    <property type="component" value="Unassembled WGS sequence"/>
</dbReference>
<dbReference type="AlphaFoldDB" id="A0A368F1X8"/>
<reference evidence="3 4" key="1">
    <citation type="submission" date="2014-10" db="EMBL/GenBank/DDBJ databases">
        <title>Draft genome of the hookworm Ancylostoma caninum.</title>
        <authorList>
            <person name="Mitreva M."/>
        </authorList>
    </citation>
    <scope>NUCLEOTIDE SEQUENCE [LARGE SCALE GENOMIC DNA]</scope>
    <source>
        <strain evidence="3 4">Baltimore</strain>
    </source>
</reference>
<keyword evidence="2" id="KW-0812">Transmembrane</keyword>
<feature type="compositionally biased region" description="Polar residues" evidence="1">
    <location>
        <begin position="275"/>
        <end position="285"/>
    </location>
</feature>
<sequence length="294" mass="32239">MGEISEKEQGMWIVIQMDPVSPKEHKVEWRIEYATGNLTSSFNVTDSLEKPLSITSVVDVAAKAKARAIDTNRVHIRRKREETPATTVTTEAATKASEPTKAPEPTKNTEPSKKPEPAESTTTQAPAPPTASKVNVTINYIQFNTGQAPVYVNKHTQAVVVAVIEGLILGAILALVIFRCYRRSKLRAAGLYPSSSDYPPSGMRNTVYYDNGGSLNYPRSPRPEIPSYRQPDVQPAVRLDALPTRPQQPTVTPNLVPVTSPTATTITPAPLNYWPDQQPQGQAQPVRNIMDSDI</sequence>
<organism evidence="3 4">
    <name type="scientific">Ancylostoma caninum</name>
    <name type="common">Dog hookworm</name>
    <dbReference type="NCBI Taxonomy" id="29170"/>
    <lineage>
        <taxon>Eukaryota</taxon>
        <taxon>Metazoa</taxon>
        <taxon>Ecdysozoa</taxon>
        <taxon>Nematoda</taxon>
        <taxon>Chromadorea</taxon>
        <taxon>Rhabditida</taxon>
        <taxon>Rhabditina</taxon>
        <taxon>Rhabditomorpha</taxon>
        <taxon>Strongyloidea</taxon>
        <taxon>Ancylostomatidae</taxon>
        <taxon>Ancylostomatinae</taxon>
        <taxon>Ancylostoma</taxon>
    </lineage>
</organism>
<feature type="compositionally biased region" description="Low complexity" evidence="1">
    <location>
        <begin position="84"/>
        <end position="97"/>
    </location>
</feature>
<protein>
    <submittedName>
        <fullName evidence="3">Uncharacterized protein</fullName>
    </submittedName>
</protein>
<feature type="region of interest" description="Disordered" evidence="1">
    <location>
        <begin position="272"/>
        <end position="294"/>
    </location>
</feature>
<accession>A0A368F1X8</accession>
<evidence type="ECO:0000256" key="2">
    <source>
        <dbReference type="SAM" id="Phobius"/>
    </source>
</evidence>
<evidence type="ECO:0000313" key="4">
    <source>
        <dbReference type="Proteomes" id="UP000252519"/>
    </source>
</evidence>
<proteinExistence type="predicted"/>
<comment type="caution">
    <text evidence="3">The sequence shown here is derived from an EMBL/GenBank/DDBJ whole genome shotgun (WGS) entry which is preliminary data.</text>
</comment>
<feature type="region of interest" description="Disordered" evidence="1">
    <location>
        <begin position="76"/>
        <end position="130"/>
    </location>
</feature>
<dbReference type="OrthoDB" id="5855736at2759"/>
<feature type="transmembrane region" description="Helical" evidence="2">
    <location>
        <begin position="158"/>
        <end position="178"/>
    </location>
</feature>
<keyword evidence="2" id="KW-1133">Transmembrane helix</keyword>
<evidence type="ECO:0000313" key="3">
    <source>
        <dbReference type="EMBL" id="RCN26114.1"/>
    </source>
</evidence>